<evidence type="ECO:0000313" key="1">
    <source>
        <dbReference type="EMBL" id="MRG60550.1"/>
    </source>
</evidence>
<keyword evidence="2" id="KW-1185">Reference proteome</keyword>
<protein>
    <submittedName>
        <fullName evidence="1">Glycosyltransferase</fullName>
    </submittedName>
</protein>
<dbReference type="Proteomes" id="UP000431080">
    <property type="component" value="Unassembled WGS sequence"/>
</dbReference>
<name>A0A6I2FCZ8_9MICO</name>
<dbReference type="PANTHER" id="PTHR43179:SF7">
    <property type="entry name" value="RHAMNOSYLTRANSFERASE WBBL"/>
    <property type="match status" value="1"/>
</dbReference>
<reference evidence="1 2" key="1">
    <citation type="submission" date="2019-10" db="EMBL/GenBank/DDBJ databases">
        <authorList>
            <person name="Nie G."/>
            <person name="Ming H."/>
            <person name="Yi B."/>
        </authorList>
    </citation>
    <scope>NUCLEOTIDE SEQUENCE [LARGE SCALE GENOMIC DNA]</scope>
    <source>
        <strain evidence="1 2">CFH 90414</strain>
    </source>
</reference>
<dbReference type="CDD" id="cd04186">
    <property type="entry name" value="GT_2_like_c"/>
    <property type="match status" value="1"/>
</dbReference>
<dbReference type="PANTHER" id="PTHR43179">
    <property type="entry name" value="RHAMNOSYLTRANSFERASE WBBL"/>
    <property type="match status" value="1"/>
</dbReference>
<dbReference type="AlphaFoldDB" id="A0A6I2FCZ8"/>
<dbReference type="GO" id="GO:0016740">
    <property type="term" value="F:transferase activity"/>
    <property type="evidence" value="ECO:0007669"/>
    <property type="project" value="UniProtKB-KW"/>
</dbReference>
<dbReference type="SUPFAM" id="SSF53448">
    <property type="entry name" value="Nucleotide-diphospho-sugar transferases"/>
    <property type="match status" value="1"/>
</dbReference>
<gene>
    <name evidence="1" type="ORF">GE115_11835</name>
</gene>
<comment type="caution">
    <text evidence="1">The sequence shown here is derived from an EMBL/GenBank/DDBJ whole genome shotgun (WGS) entry which is preliminary data.</text>
</comment>
<evidence type="ECO:0000313" key="2">
    <source>
        <dbReference type="Proteomes" id="UP000431080"/>
    </source>
</evidence>
<dbReference type="Pfam" id="PF13641">
    <property type="entry name" value="Glyco_tranf_2_3"/>
    <property type="match status" value="1"/>
</dbReference>
<keyword evidence="1" id="KW-0808">Transferase</keyword>
<dbReference type="InterPro" id="IPR029044">
    <property type="entry name" value="Nucleotide-diphossugar_trans"/>
</dbReference>
<sequence length="284" mass="30545">MMTVAPMVALVTVTYRSADALEAMLASVARASDAPVLSFVADNLPGTDDAKDVAERAGADYRAMPGNLGYGGAVNEVVRGIPDGVEWLLVTNPDVVFDEGSIDEMVAIANADSRIGAVGPLIRNEDGTAYPSARPVPGLGVGTGHAVFGPVWPANPWTRRYHAANAVDHERDAGWLSGACLLVRRSAFDDIGGFDSEFFMYFEDVDFGARLGRAGWRNRFTPTASVVHTGGHSTSAESSAMIAAHHRSAQRFIAKTYPGLRWWPVRASLALGLRLRERLARRLH</sequence>
<dbReference type="Gene3D" id="3.90.550.10">
    <property type="entry name" value="Spore Coat Polysaccharide Biosynthesis Protein SpsA, Chain A"/>
    <property type="match status" value="1"/>
</dbReference>
<dbReference type="EMBL" id="WJIF01000006">
    <property type="protein sequence ID" value="MRG60550.1"/>
    <property type="molecule type" value="Genomic_DNA"/>
</dbReference>
<organism evidence="1 2">
    <name type="scientific">Agromyces agglutinans</name>
    <dbReference type="NCBI Taxonomy" id="2662258"/>
    <lineage>
        <taxon>Bacteria</taxon>
        <taxon>Bacillati</taxon>
        <taxon>Actinomycetota</taxon>
        <taxon>Actinomycetes</taxon>
        <taxon>Micrococcales</taxon>
        <taxon>Microbacteriaceae</taxon>
        <taxon>Agromyces</taxon>
    </lineage>
</organism>
<proteinExistence type="predicted"/>
<accession>A0A6I2FCZ8</accession>